<feature type="domain" description="Glycosyl transferase family 28 C-terminal" evidence="1">
    <location>
        <begin position="1"/>
        <end position="137"/>
    </location>
</feature>
<dbReference type="STRING" id="588602.SAMN04487991_2410"/>
<dbReference type="InterPro" id="IPR007235">
    <property type="entry name" value="Glyco_trans_28_C"/>
</dbReference>
<sequence>MIFLTVGTQLPFDRLVRSVDDWAATHPDMTVVAQIGAVGTEGYHPKHMESRASMPSAEYDQMCRDARLIIAHAGTGSFIKAQTVGTPILAMPRKGALGEHRNDHQMATAAHFKNRSGIHIVHEDTEMAAAIDTLLAQKPERVELSLFAEESLTTKIRSVVFAKG</sequence>
<organism evidence="2 3">
    <name type="scientific">Celeribacter neptunius</name>
    <dbReference type="NCBI Taxonomy" id="588602"/>
    <lineage>
        <taxon>Bacteria</taxon>
        <taxon>Pseudomonadati</taxon>
        <taxon>Pseudomonadota</taxon>
        <taxon>Alphaproteobacteria</taxon>
        <taxon>Rhodobacterales</taxon>
        <taxon>Roseobacteraceae</taxon>
        <taxon>Celeribacter</taxon>
    </lineage>
</organism>
<evidence type="ECO:0000313" key="2">
    <source>
        <dbReference type="EMBL" id="SFJ56201.1"/>
    </source>
</evidence>
<accession>A0A1I3SF55</accession>
<keyword evidence="3" id="KW-1185">Reference proteome</keyword>
<dbReference type="GO" id="GO:0016758">
    <property type="term" value="F:hexosyltransferase activity"/>
    <property type="evidence" value="ECO:0007669"/>
    <property type="project" value="InterPro"/>
</dbReference>
<evidence type="ECO:0000259" key="1">
    <source>
        <dbReference type="Pfam" id="PF04101"/>
    </source>
</evidence>
<dbReference type="RefSeq" id="WP_177213121.1">
    <property type="nucleotide sequence ID" value="NZ_FORH01000004.1"/>
</dbReference>
<dbReference type="Gene3D" id="3.40.50.2000">
    <property type="entry name" value="Glycogen Phosphorylase B"/>
    <property type="match status" value="1"/>
</dbReference>
<protein>
    <submittedName>
        <fullName evidence="2">Glycosyltransferase family 28 C-terminal domain-containing protein</fullName>
    </submittedName>
</protein>
<name>A0A1I3SF55_9RHOB</name>
<dbReference type="Pfam" id="PF04101">
    <property type="entry name" value="Glyco_tran_28_C"/>
    <property type="match status" value="1"/>
</dbReference>
<reference evidence="3" key="1">
    <citation type="submission" date="2016-10" db="EMBL/GenBank/DDBJ databases">
        <authorList>
            <person name="Varghese N."/>
            <person name="Submissions S."/>
        </authorList>
    </citation>
    <scope>NUCLEOTIDE SEQUENCE [LARGE SCALE GENOMIC DNA]</scope>
    <source>
        <strain evidence="3">DSM 26471</strain>
    </source>
</reference>
<keyword evidence="2" id="KW-0808">Transferase</keyword>
<dbReference type="EMBL" id="FORH01000004">
    <property type="protein sequence ID" value="SFJ56201.1"/>
    <property type="molecule type" value="Genomic_DNA"/>
</dbReference>
<dbReference type="AlphaFoldDB" id="A0A1I3SF55"/>
<proteinExistence type="predicted"/>
<gene>
    <name evidence="2" type="ORF">SAMN04487991_2410</name>
</gene>
<dbReference type="Proteomes" id="UP000199630">
    <property type="component" value="Unassembled WGS sequence"/>
</dbReference>
<dbReference type="SUPFAM" id="SSF53756">
    <property type="entry name" value="UDP-Glycosyltransferase/glycogen phosphorylase"/>
    <property type="match status" value="1"/>
</dbReference>
<evidence type="ECO:0000313" key="3">
    <source>
        <dbReference type="Proteomes" id="UP000199630"/>
    </source>
</evidence>